<keyword evidence="1" id="KW-1133">Transmembrane helix</keyword>
<comment type="caution">
    <text evidence="2">The sequence shown here is derived from an EMBL/GenBank/DDBJ whole genome shotgun (WGS) entry which is preliminary data.</text>
</comment>
<feature type="transmembrane region" description="Helical" evidence="1">
    <location>
        <begin position="12"/>
        <end position="33"/>
    </location>
</feature>
<feature type="non-terminal residue" evidence="2">
    <location>
        <position position="53"/>
    </location>
</feature>
<gene>
    <name evidence="2" type="ORF">M569_11543</name>
</gene>
<protein>
    <submittedName>
        <fullName evidence="2">Uncharacterized protein</fullName>
    </submittedName>
</protein>
<dbReference type="EMBL" id="AUSU01005605">
    <property type="protein sequence ID" value="EPS63243.1"/>
    <property type="molecule type" value="Genomic_DNA"/>
</dbReference>
<evidence type="ECO:0000256" key="1">
    <source>
        <dbReference type="SAM" id="Phobius"/>
    </source>
</evidence>
<dbReference type="OrthoDB" id="409725at2759"/>
<keyword evidence="3" id="KW-1185">Reference proteome</keyword>
<accession>S8DK23</accession>
<reference evidence="2 3" key="1">
    <citation type="journal article" date="2013" name="BMC Genomics">
        <title>The miniature genome of a carnivorous plant Genlisea aurea contains a low number of genes and short non-coding sequences.</title>
        <authorList>
            <person name="Leushkin E.V."/>
            <person name="Sutormin R.A."/>
            <person name="Nabieva E.R."/>
            <person name="Penin A.A."/>
            <person name="Kondrashov A.S."/>
            <person name="Logacheva M.D."/>
        </authorList>
    </citation>
    <scope>NUCLEOTIDE SEQUENCE [LARGE SCALE GENOMIC DNA]</scope>
</reference>
<keyword evidence="1" id="KW-0812">Transmembrane</keyword>
<evidence type="ECO:0000313" key="3">
    <source>
        <dbReference type="Proteomes" id="UP000015453"/>
    </source>
</evidence>
<dbReference type="AlphaFoldDB" id="S8DK23"/>
<dbReference type="GO" id="GO:0016020">
    <property type="term" value="C:membrane"/>
    <property type="evidence" value="ECO:0007669"/>
    <property type="project" value="InterPro"/>
</dbReference>
<dbReference type="Proteomes" id="UP000015453">
    <property type="component" value="Unassembled WGS sequence"/>
</dbReference>
<sequence>MNTHLARTIVGIIGNVISFFLFLSPVPAFIRIWKNKSVQSYKSDPYIATILNC</sequence>
<dbReference type="Gene3D" id="1.20.1280.290">
    <property type="match status" value="1"/>
</dbReference>
<proteinExistence type="predicted"/>
<dbReference type="Pfam" id="PF03083">
    <property type="entry name" value="MtN3_slv"/>
    <property type="match status" value="1"/>
</dbReference>
<name>S8DK23_9LAMI</name>
<dbReference type="InterPro" id="IPR004316">
    <property type="entry name" value="SWEET_rpt"/>
</dbReference>
<organism evidence="2 3">
    <name type="scientific">Genlisea aurea</name>
    <dbReference type="NCBI Taxonomy" id="192259"/>
    <lineage>
        <taxon>Eukaryota</taxon>
        <taxon>Viridiplantae</taxon>
        <taxon>Streptophyta</taxon>
        <taxon>Embryophyta</taxon>
        <taxon>Tracheophyta</taxon>
        <taxon>Spermatophyta</taxon>
        <taxon>Magnoliopsida</taxon>
        <taxon>eudicotyledons</taxon>
        <taxon>Gunneridae</taxon>
        <taxon>Pentapetalae</taxon>
        <taxon>asterids</taxon>
        <taxon>lamiids</taxon>
        <taxon>Lamiales</taxon>
        <taxon>Lentibulariaceae</taxon>
        <taxon>Genlisea</taxon>
    </lineage>
</organism>
<evidence type="ECO:0000313" key="2">
    <source>
        <dbReference type="EMBL" id="EPS63243.1"/>
    </source>
</evidence>
<keyword evidence="1" id="KW-0472">Membrane</keyword>